<reference evidence="1 2" key="1">
    <citation type="journal article" date="2023" name="bioRxiv">
        <title>Conserved and derived expression patterns and positive selection on dental genes reveal complex evolutionary context of ever-growing rodent molars.</title>
        <authorList>
            <person name="Calamari Z.T."/>
            <person name="Song A."/>
            <person name="Cohen E."/>
            <person name="Akter M."/>
            <person name="Roy R.D."/>
            <person name="Hallikas O."/>
            <person name="Christensen M.M."/>
            <person name="Li P."/>
            <person name="Marangoni P."/>
            <person name="Jernvall J."/>
            <person name="Klein O.D."/>
        </authorList>
    </citation>
    <scope>NUCLEOTIDE SEQUENCE [LARGE SCALE GENOMIC DNA]</scope>
    <source>
        <strain evidence="1">V071</strain>
    </source>
</reference>
<protein>
    <submittedName>
        <fullName evidence="1">Uncharacterized protein</fullName>
    </submittedName>
</protein>
<dbReference type="Gene3D" id="2.60.40.10">
    <property type="entry name" value="Immunoglobulins"/>
    <property type="match status" value="1"/>
</dbReference>
<dbReference type="InterPro" id="IPR013783">
    <property type="entry name" value="Ig-like_fold"/>
</dbReference>
<name>A0AAW0HW15_MYOGA</name>
<dbReference type="EMBL" id="JBBHLL010000304">
    <property type="protein sequence ID" value="KAK7806343.1"/>
    <property type="molecule type" value="Genomic_DNA"/>
</dbReference>
<dbReference type="Gene3D" id="3.30.200.20">
    <property type="entry name" value="Phosphorylase Kinase, domain 1"/>
    <property type="match status" value="1"/>
</dbReference>
<evidence type="ECO:0000313" key="1">
    <source>
        <dbReference type="EMBL" id="KAK7806343.1"/>
    </source>
</evidence>
<keyword evidence="2" id="KW-1185">Reference proteome</keyword>
<comment type="caution">
    <text evidence="1">The sequence shown here is derived from an EMBL/GenBank/DDBJ whole genome shotgun (WGS) entry which is preliminary data.</text>
</comment>
<sequence length="168" mass="18856">MKELSEEVSRNGSWAQIPVQIYNATCTVRIAAITKGGVGPFSEPVKIIIPEYILRIKPKDSHLLCKLGAFSEEDSRLVVNYIAKKSFCRRAIELTREFGSVMEGNLKQEDGTSQKVAVKTMKWKTHAYELELWFVFLEPSGWSSLLSITSLSEMAALLQGTHSGETWD</sequence>
<gene>
    <name evidence="1" type="ORF">U0070_020195</name>
</gene>
<dbReference type="AlphaFoldDB" id="A0AAW0HW15"/>
<accession>A0AAW0HW15</accession>
<evidence type="ECO:0000313" key="2">
    <source>
        <dbReference type="Proteomes" id="UP001488838"/>
    </source>
</evidence>
<proteinExistence type="predicted"/>
<dbReference type="Proteomes" id="UP001488838">
    <property type="component" value="Unassembled WGS sequence"/>
</dbReference>
<organism evidence="1 2">
    <name type="scientific">Myodes glareolus</name>
    <name type="common">Bank vole</name>
    <name type="synonym">Clethrionomys glareolus</name>
    <dbReference type="NCBI Taxonomy" id="447135"/>
    <lineage>
        <taxon>Eukaryota</taxon>
        <taxon>Metazoa</taxon>
        <taxon>Chordata</taxon>
        <taxon>Craniata</taxon>
        <taxon>Vertebrata</taxon>
        <taxon>Euteleostomi</taxon>
        <taxon>Mammalia</taxon>
        <taxon>Eutheria</taxon>
        <taxon>Euarchontoglires</taxon>
        <taxon>Glires</taxon>
        <taxon>Rodentia</taxon>
        <taxon>Myomorpha</taxon>
        <taxon>Muroidea</taxon>
        <taxon>Cricetidae</taxon>
        <taxon>Arvicolinae</taxon>
        <taxon>Myodes</taxon>
    </lineage>
</organism>